<dbReference type="InterPro" id="IPR001633">
    <property type="entry name" value="EAL_dom"/>
</dbReference>
<keyword evidence="1" id="KW-0472">Membrane</keyword>
<dbReference type="InterPro" id="IPR000700">
    <property type="entry name" value="PAS-assoc_C"/>
</dbReference>
<dbReference type="PROSITE" id="PS50112">
    <property type="entry name" value="PAS"/>
    <property type="match status" value="1"/>
</dbReference>
<dbReference type="Pfam" id="PF00563">
    <property type="entry name" value="EAL"/>
    <property type="match status" value="1"/>
</dbReference>
<keyword evidence="8" id="KW-1185">Reference proteome</keyword>
<evidence type="ECO:0000313" key="7">
    <source>
        <dbReference type="EMBL" id="MBC5638146.1"/>
    </source>
</evidence>
<dbReference type="InterPro" id="IPR043128">
    <property type="entry name" value="Rev_trsase/Diguanyl_cyclase"/>
</dbReference>
<dbReference type="InterPro" id="IPR029787">
    <property type="entry name" value="Nucleotide_cyclase"/>
</dbReference>
<dbReference type="CDD" id="cd00130">
    <property type="entry name" value="PAS"/>
    <property type="match status" value="2"/>
</dbReference>
<evidence type="ECO:0000259" key="3">
    <source>
        <dbReference type="PROSITE" id="PS50113"/>
    </source>
</evidence>
<feature type="domain" description="MHYT" evidence="6">
    <location>
        <begin position="6"/>
        <end position="199"/>
    </location>
</feature>
<dbReference type="AlphaFoldDB" id="A0A923L7X1"/>
<dbReference type="Gene3D" id="3.20.20.450">
    <property type="entry name" value="EAL domain"/>
    <property type="match status" value="1"/>
</dbReference>
<protein>
    <submittedName>
        <fullName evidence="7">EAL domain-containing protein</fullName>
    </submittedName>
</protein>
<feature type="transmembrane region" description="Helical" evidence="1">
    <location>
        <begin position="6"/>
        <end position="29"/>
    </location>
</feature>
<dbReference type="InterPro" id="IPR000160">
    <property type="entry name" value="GGDEF_dom"/>
</dbReference>
<dbReference type="InterPro" id="IPR035919">
    <property type="entry name" value="EAL_sf"/>
</dbReference>
<feature type="domain" description="PAC" evidence="3">
    <location>
        <begin position="328"/>
        <end position="378"/>
    </location>
</feature>
<feature type="transmembrane region" description="Helical" evidence="1">
    <location>
        <begin position="133"/>
        <end position="157"/>
    </location>
</feature>
<dbReference type="InterPro" id="IPR035965">
    <property type="entry name" value="PAS-like_dom_sf"/>
</dbReference>
<dbReference type="EMBL" id="JACOOL010000012">
    <property type="protein sequence ID" value="MBC5638146.1"/>
    <property type="molecule type" value="Genomic_DNA"/>
</dbReference>
<accession>A0A923L7X1</accession>
<dbReference type="CDD" id="cd01949">
    <property type="entry name" value="GGDEF"/>
    <property type="match status" value="1"/>
</dbReference>
<dbReference type="CDD" id="cd01948">
    <property type="entry name" value="EAL"/>
    <property type="match status" value="1"/>
</dbReference>
<dbReference type="InterPro" id="IPR000014">
    <property type="entry name" value="PAS"/>
</dbReference>
<comment type="caution">
    <text evidence="7">The sequence shown here is derived from an EMBL/GenBank/DDBJ whole genome shotgun (WGS) entry which is preliminary data.</text>
</comment>
<dbReference type="InterPro" id="IPR001610">
    <property type="entry name" value="PAC"/>
</dbReference>
<feature type="transmembrane region" description="Helical" evidence="1">
    <location>
        <begin position="107"/>
        <end position="127"/>
    </location>
</feature>
<feature type="domain" description="GGDEF" evidence="5">
    <location>
        <begin position="534"/>
        <end position="666"/>
    </location>
</feature>
<dbReference type="SUPFAM" id="SSF55073">
    <property type="entry name" value="Nucleotide cyclase"/>
    <property type="match status" value="1"/>
</dbReference>
<sequence length="913" mass="104403">MMHSSYSPILITFSVIIFILSIYTSFILVERILDGLRSHKIFWIITGAFVMATGLFSFHFIAIIAHHIAFPLNYNLEILIMSFLFALMSSFAAFLTLYVSQLTKAKTCLCVFIIASGIFLLHYSAILAMDEPLIIQFSSLSFGLTIVLASVFAILTVMMFKQIRDRTAHTFTRAGGNAILLGITIFALQYVGMGAIEILPHDHYERGPTDIDTFTLGIILSSTSSLIIIITLFIAWFDYRSLQKQKQLINQIKHSEMRYRDLVEYSPEPLLVHDGKRILFVNDICIKCLRASDKYEIIGKPMEDFIHPDYHRIAKLHVKNLSDQKQVDFTEMKFVALDGSLIDVEMKSFPIVFEHKPAIQLIVRDITEQKKVKRELEDKQQRYSSLFDNNPDPVFLLNSNGIFQDVNASGGNLIDYTKEELLQMSYQEVVDTANLDVAIDKFKKTISGKPQAFELDVKARNGSIIPVNITTIPITIEGEITGIFGISKDLTKEKEALRQIKHLAYTDQLTGLPNRRWFYQHLSEVINRSEEYPNSLAILVIDFDDFKDINDLLGHHMGDTFLKHVAKKLQNSVREQDQIARIGGDEFIITLENVTREEAEQVAERILDVMNQPVDLAGNDLIITLSIGISIHHNCSIQVETLIKQADLAMYLAKQKGKNNYQFYNDQLNEKVKRRLYLENALRKSIENNELTLYYQPQVELSTRKLVGLEALLRWNLEDEHVSPAEFIPIAEKTGLIVPIGEWILREACRQISRWKDHPYLHVPVSVNVSARQLVEPSFTKRIYQILMEESIDPKYLKLEITESVMMDIEDSTSIVEELHALGLKIAIDDFGTGYSSLHLITSLDFETLKIDKTLVDIHNKRKMHVLKAIIQSMDRPVVIEGIETEEEFQVLKDFNAIGQGYYFARPLPPEKL</sequence>
<name>A0A923L7X1_9BACI</name>
<feature type="transmembrane region" description="Helical" evidence="1">
    <location>
        <begin position="216"/>
        <end position="237"/>
    </location>
</feature>
<dbReference type="SMART" id="SM00052">
    <property type="entry name" value="EAL"/>
    <property type="match status" value="1"/>
</dbReference>
<keyword evidence="1" id="KW-0812">Transmembrane</keyword>
<dbReference type="Pfam" id="PF00990">
    <property type="entry name" value="GGDEF"/>
    <property type="match status" value="1"/>
</dbReference>
<organism evidence="7 8">
    <name type="scientific">Ornithinibacillus hominis</name>
    <dbReference type="NCBI Taxonomy" id="2763055"/>
    <lineage>
        <taxon>Bacteria</taxon>
        <taxon>Bacillati</taxon>
        <taxon>Bacillota</taxon>
        <taxon>Bacilli</taxon>
        <taxon>Bacillales</taxon>
        <taxon>Bacillaceae</taxon>
        <taxon>Ornithinibacillus</taxon>
    </lineage>
</organism>
<feature type="domain" description="PAC" evidence="3">
    <location>
        <begin position="451"/>
        <end position="502"/>
    </location>
</feature>
<proteinExistence type="predicted"/>
<dbReference type="SMART" id="SM00267">
    <property type="entry name" value="GGDEF"/>
    <property type="match status" value="1"/>
</dbReference>
<dbReference type="FunFam" id="3.30.70.270:FF:000001">
    <property type="entry name" value="Diguanylate cyclase domain protein"/>
    <property type="match status" value="1"/>
</dbReference>
<dbReference type="InterPro" id="IPR005330">
    <property type="entry name" value="MHYT_dom"/>
</dbReference>
<dbReference type="GO" id="GO:0016020">
    <property type="term" value="C:membrane"/>
    <property type="evidence" value="ECO:0007669"/>
    <property type="project" value="UniProtKB-UniRule"/>
</dbReference>
<dbReference type="Proteomes" id="UP000637359">
    <property type="component" value="Unassembled WGS sequence"/>
</dbReference>
<dbReference type="PROSITE" id="PS50113">
    <property type="entry name" value="PAC"/>
    <property type="match status" value="2"/>
</dbReference>
<evidence type="ECO:0000259" key="5">
    <source>
        <dbReference type="PROSITE" id="PS50887"/>
    </source>
</evidence>
<keyword evidence="1" id="KW-1133">Transmembrane helix</keyword>
<reference evidence="7" key="1">
    <citation type="submission" date="2020-08" db="EMBL/GenBank/DDBJ databases">
        <title>Genome public.</title>
        <authorList>
            <person name="Liu C."/>
            <person name="Sun Q."/>
        </authorList>
    </citation>
    <scope>NUCLEOTIDE SEQUENCE</scope>
    <source>
        <strain evidence="7">BX22</strain>
    </source>
</reference>
<dbReference type="SUPFAM" id="SSF55785">
    <property type="entry name" value="PYP-like sensor domain (PAS domain)"/>
    <property type="match status" value="2"/>
</dbReference>
<dbReference type="SMART" id="SM00086">
    <property type="entry name" value="PAC"/>
    <property type="match status" value="2"/>
</dbReference>
<dbReference type="NCBIfam" id="TIGR00254">
    <property type="entry name" value="GGDEF"/>
    <property type="match status" value="1"/>
</dbReference>
<dbReference type="SUPFAM" id="SSF141868">
    <property type="entry name" value="EAL domain-like"/>
    <property type="match status" value="1"/>
</dbReference>
<dbReference type="RefSeq" id="WP_186870848.1">
    <property type="nucleotide sequence ID" value="NZ_JACOOL010000012.1"/>
</dbReference>
<dbReference type="InterPro" id="IPR052155">
    <property type="entry name" value="Biofilm_reg_signaling"/>
</dbReference>
<feature type="transmembrane region" description="Helical" evidence="1">
    <location>
        <begin position="178"/>
        <end position="196"/>
    </location>
</feature>
<evidence type="ECO:0000313" key="8">
    <source>
        <dbReference type="Proteomes" id="UP000637359"/>
    </source>
</evidence>
<dbReference type="PROSITE" id="PS50883">
    <property type="entry name" value="EAL"/>
    <property type="match status" value="1"/>
</dbReference>
<dbReference type="SMART" id="SM00091">
    <property type="entry name" value="PAS"/>
    <property type="match status" value="2"/>
</dbReference>
<feature type="domain" description="PAS" evidence="2">
    <location>
        <begin position="379"/>
        <end position="449"/>
    </location>
</feature>
<feature type="domain" description="EAL" evidence="4">
    <location>
        <begin position="675"/>
        <end position="913"/>
    </location>
</feature>
<evidence type="ECO:0000259" key="4">
    <source>
        <dbReference type="PROSITE" id="PS50883"/>
    </source>
</evidence>
<dbReference type="Pfam" id="PF13426">
    <property type="entry name" value="PAS_9"/>
    <property type="match status" value="2"/>
</dbReference>
<feature type="transmembrane region" description="Helical" evidence="1">
    <location>
        <begin position="78"/>
        <end position="100"/>
    </location>
</feature>
<dbReference type="PANTHER" id="PTHR44757">
    <property type="entry name" value="DIGUANYLATE CYCLASE DGCP"/>
    <property type="match status" value="1"/>
</dbReference>
<dbReference type="Gene3D" id="3.30.450.20">
    <property type="entry name" value="PAS domain"/>
    <property type="match status" value="2"/>
</dbReference>
<dbReference type="PROSITE" id="PS50887">
    <property type="entry name" value="GGDEF"/>
    <property type="match status" value="1"/>
</dbReference>
<gene>
    <name evidence="7" type="ORF">H8S33_15220</name>
</gene>
<evidence type="ECO:0000256" key="1">
    <source>
        <dbReference type="PROSITE-ProRule" id="PRU00244"/>
    </source>
</evidence>
<evidence type="ECO:0000259" key="6">
    <source>
        <dbReference type="PROSITE" id="PS50924"/>
    </source>
</evidence>
<dbReference type="Pfam" id="PF03707">
    <property type="entry name" value="MHYT"/>
    <property type="match status" value="1"/>
</dbReference>
<evidence type="ECO:0000259" key="2">
    <source>
        <dbReference type="PROSITE" id="PS50112"/>
    </source>
</evidence>
<dbReference type="PANTHER" id="PTHR44757:SF2">
    <property type="entry name" value="BIOFILM ARCHITECTURE MAINTENANCE PROTEIN MBAA"/>
    <property type="match status" value="1"/>
</dbReference>
<dbReference type="Gene3D" id="3.30.70.270">
    <property type="match status" value="1"/>
</dbReference>
<dbReference type="PROSITE" id="PS50924">
    <property type="entry name" value="MHYT"/>
    <property type="match status" value="1"/>
</dbReference>
<feature type="transmembrane region" description="Helical" evidence="1">
    <location>
        <begin position="41"/>
        <end position="66"/>
    </location>
</feature>
<dbReference type="NCBIfam" id="TIGR00229">
    <property type="entry name" value="sensory_box"/>
    <property type="match status" value="2"/>
</dbReference>